<dbReference type="InterPro" id="IPR051815">
    <property type="entry name" value="Molybdate_resp_trans_reg"/>
</dbReference>
<dbReference type="PANTHER" id="PTHR30432:SF1">
    <property type="entry name" value="DNA-BINDING TRANSCRIPTIONAL DUAL REGULATOR MODE"/>
    <property type="match status" value="1"/>
</dbReference>
<organism evidence="2 3">
    <name type="scientific">Aureimonas populi</name>
    <dbReference type="NCBI Taxonomy" id="1701758"/>
    <lineage>
        <taxon>Bacteria</taxon>
        <taxon>Pseudomonadati</taxon>
        <taxon>Pseudomonadota</taxon>
        <taxon>Alphaproteobacteria</taxon>
        <taxon>Hyphomicrobiales</taxon>
        <taxon>Aurantimonadaceae</taxon>
        <taxon>Aureimonas</taxon>
    </lineage>
</organism>
<protein>
    <submittedName>
        <fullName evidence="2">Winged helix-turn-helix domain-containing protein</fullName>
    </submittedName>
</protein>
<dbReference type="EMBL" id="JBHUIJ010000006">
    <property type="protein sequence ID" value="MFD2237021.1"/>
    <property type="molecule type" value="Genomic_DNA"/>
</dbReference>
<name>A0ABW5CLD3_9HYPH</name>
<dbReference type="InterPro" id="IPR036390">
    <property type="entry name" value="WH_DNA-bd_sf"/>
</dbReference>
<sequence>MTAHDTESTPRAQNGLGGVPRLRLVFGPQAIIGPGRAELLERVARTGSLAAAGREMRMSYKRAWSLVEELNRTFDTPLVELSRGGAAHGGAVLTPLGAEIVERYRRMQALSEAAIAPDLKALAARLAPRADGA</sequence>
<dbReference type="Gene3D" id="1.10.10.10">
    <property type="entry name" value="Winged helix-like DNA-binding domain superfamily/Winged helix DNA-binding domain"/>
    <property type="match status" value="1"/>
</dbReference>
<keyword evidence="3" id="KW-1185">Reference proteome</keyword>
<gene>
    <name evidence="2" type="ORF">ACFSKQ_06010</name>
</gene>
<accession>A0ABW5CLD3</accession>
<dbReference type="InterPro" id="IPR036388">
    <property type="entry name" value="WH-like_DNA-bd_sf"/>
</dbReference>
<dbReference type="InterPro" id="IPR000847">
    <property type="entry name" value="LysR_HTH_N"/>
</dbReference>
<dbReference type="SUPFAM" id="SSF46785">
    <property type="entry name" value="Winged helix' DNA-binding domain"/>
    <property type="match status" value="1"/>
</dbReference>
<dbReference type="RefSeq" id="WP_209736834.1">
    <property type="nucleotide sequence ID" value="NZ_CP072611.1"/>
</dbReference>
<dbReference type="Pfam" id="PF00126">
    <property type="entry name" value="HTH_1"/>
    <property type="match status" value="1"/>
</dbReference>
<evidence type="ECO:0000259" key="1">
    <source>
        <dbReference type="Pfam" id="PF00126"/>
    </source>
</evidence>
<evidence type="ECO:0000313" key="2">
    <source>
        <dbReference type="EMBL" id="MFD2237021.1"/>
    </source>
</evidence>
<feature type="domain" description="HTH lysR-type" evidence="1">
    <location>
        <begin position="38"/>
        <end position="97"/>
    </location>
</feature>
<dbReference type="PANTHER" id="PTHR30432">
    <property type="entry name" value="TRANSCRIPTIONAL REGULATOR MODE"/>
    <property type="match status" value="1"/>
</dbReference>
<reference evidence="3" key="1">
    <citation type="journal article" date="2019" name="Int. J. Syst. Evol. Microbiol.">
        <title>The Global Catalogue of Microorganisms (GCM) 10K type strain sequencing project: providing services to taxonomists for standard genome sequencing and annotation.</title>
        <authorList>
            <consortium name="The Broad Institute Genomics Platform"/>
            <consortium name="The Broad Institute Genome Sequencing Center for Infectious Disease"/>
            <person name="Wu L."/>
            <person name="Ma J."/>
        </authorList>
    </citation>
    <scope>NUCLEOTIDE SEQUENCE [LARGE SCALE GENOMIC DNA]</scope>
    <source>
        <strain evidence="3">ZS-35-S2</strain>
    </source>
</reference>
<evidence type="ECO:0000313" key="3">
    <source>
        <dbReference type="Proteomes" id="UP001597371"/>
    </source>
</evidence>
<proteinExistence type="predicted"/>
<dbReference type="Proteomes" id="UP001597371">
    <property type="component" value="Unassembled WGS sequence"/>
</dbReference>
<comment type="caution">
    <text evidence="2">The sequence shown here is derived from an EMBL/GenBank/DDBJ whole genome shotgun (WGS) entry which is preliminary data.</text>
</comment>